<dbReference type="InterPro" id="IPR014500">
    <property type="entry name" value="UCP019307_cupin"/>
</dbReference>
<dbReference type="Proteomes" id="UP000616201">
    <property type="component" value="Unassembled WGS sequence"/>
</dbReference>
<evidence type="ECO:0000313" key="4">
    <source>
        <dbReference type="Proteomes" id="UP000616201"/>
    </source>
</evidence>
<evidence type="ECO:0000313" key="3">
    <source>
        <dbReference type="EMBL" id="MBE8712158.1"/>
    </source>
</evidence>
<keyword evidence="1" id="KW-0732">Signal</keyword>
<dbReference type="AlphaFoldDB" id="A0A928UUL8"/>
<reference evidence="3" key="1">
    <citation type="submission" date="2018-02" db="EMBL/GenBank/DDBJ databases">
        <authorList>
            <person name="Vasarhelyi B.M."/>
            <person name="Deshmukh S."/>
            <person name="Balint B."/>
            <person name="Kukolya J."/>
        </authorList>
    </citation>
    <scope>NUCLEOTIDE SEQUENCE</scope>
    <source>
        <strain evidence="3">KB22</strain>
    </source>
</reference>
<dbReference type="InterPro" id="IPR047121">
    <property type="entry name" value="YjiB-like"/>
</dbReference>
<dbReference type="PANTHER" id="PTHR36448:SF2">
    <property type="entry name" value="CUPIN TYPE-1 DOMAIN-CONTAINING PROTEIN"/>
    <property type="match status" value="1"/>
</dbReference>
<dbReference type="InterPro" id="IPR011051">
    <property type="entry name" value="RmlC_Cupin_sf"/>
</dbReference>
<feature type="chain" id="PRO_5038082335" evidence="1">
    <location>
        <begin position="22"/>
        <end position="194"/>
    </location>
</feature>
<feature type="domain" description="Cupin type-2" evidence="2">
    <location>
        <begin position="88"/>
        <end position="141"/>
    </location>
</feature>
<dbReference type="InterPro" id="IPR013096">
    <property type="entry name" value="Cupin_2"/>
</dbReference>
<dbReference type="SUPFAM" id="SSF51182">
    <property type="entry name" value="RmlC-like cupins"/>
    <property type="match status" value="1"/>
</dbReference>
<name>A0A928UUL8_9SPHI</name>
<evidence type="ECO:0000256" key="1">
    <source>
        <dbReference type="SAM" id="SignalP"/>
    </source>
</evidence>
<keyword evidence="4" id="KW-1185">Reference proteome</keyword>
<protein>
    <submittedName>
        <fullName evidence="3">Cupin</fullName>
    </submittedName>
</protein>
<dbReference type="EMBL" id="PRDK01000001">
    <property type="protein sequence ID" value="MBE8712158.1"/>
    <property type="molecule type" value="Genomic_DNA"/>
</dbReference>
<dbReference type="PANTHER" id="PTHR36448">
    <property type="entry name" value="BLR7373 PROTEIN"/>
    <property type="match status" value="1"/>
</dbReference>
<evidence type="ECO:0000259" key="2">
    <source>
        <dbReference type="Pfam" id="PF07883"/>
    </source>
</evidence>
<dbReference type="Gene3D" id="2.60.120.10">
    <property type="entry name" value="Jelly Rolls"/>
    <property type="match status" value="1"/>
</dbReference>
<dbReference type="InterPro" id="IPR014710">
    <property type="entry name" value="RmlC-like_jellyroll"/>
</dbReference>
<gene>
    <name evidence="3" type="ORF">C4F49_00495</name>
</gene>
<dbReference type="CDD" id="cd02219">
    <property type="entry name" value="cupin_YjlB-like"/>
    <property type="match status" value="1"/>
</dbReference>
<accession>A0A928UUL8</accession>
<organism evidence="3 4">
    <name type="scientific">Sphingobacterium hungaricum</name>
    <dbReference type="NCBI Taxonomy" id="2082723"/>
    <lineage>
        <taxon>Bacteria</taxon>
        <taxon>Pseudomonadati</taxon>
        <taxon>Bacteroidota</taxon>
        <taxon>Sphingobacteriia</taxon>
        <taxon>Sphingobacteriales</taxon>
        <taxon>Sphingobacteriaceae</taxon>
        <taxon>Sphingobacterium</taxon>
    </lineage>
</organism>
<sequence length="194" mass="21493">MNKRQLIKNCCLLIFATFLTATMFSMQIQEPKIVYFKDDGVIPNSKLPLLVYPSAFEGNGDGLAEKIEKTFAANNWINSWRWGVYPFHHYHSNTHEVLGVYQGTATLLMGGEKGEKLTVKAGDVLIIPAGVGHKCLTHSDDFNVVGAYPNGLKPDLRKGEPTDRPSADVNINKVPKPATDPIQGKNLGLTRIWK</sequence>
<comment type="caution">
    <text evidence="3">The sequence shown here is derived from an EMBL/GenBank/DDBJ whole genome shotgun (WGS) entry which is preliminary data.</text>
</comment>
<dbReference type="PIRSF" id="PIRSF019307">
    <property type="entry name" value="UCP019307"/>
    <property type="match status" value="1"/>
</dbReference>
<feature type="signal peptide" evidence="1">
    <location>
        <begin position="1"/>
        <end position="21"/>
    </location>
</feature>
<dbReference type="Pfam" id="PF07883">
    <property type="entry name" value="Cupin_2"/>
    <property type="match status" value="1"/>
</dbReference>
<proteinExistence type="predicted"/>